<keyword evidence="5 7" id="KW-1133">Transmembrane helix</keyword>
<evidence type="ECO:0000256" key="5">
    <source>
        <dbReference type="ARBA" id="ARBA00022989"/>
    </source>
</evidence>
<dbReference type="InterPro" id="IPR011701">
    <property type="entry name" value="MFS"/>
</dbReference>
<feature type="transmembrane region" description="Helical" evidence="7">
    <location>
        <begin position="157"/>
        <end position="176"/>
    </location>
</feature>
<evidence type="ECO:0000256" key="1">
    <source>
        <dbReference type="ARBA" id="ARBA00004651"/>
    </source>
</evidence>
<dbReference type="PROSITE" id="PS50850">
    <property type="entry name" value="MFS"/>
    <property type="match status" value="1"/>
</dbReference>
<feature type="transmembrane region" description="Helical" evidence="7">
    <location>
        <begin position="270"/>
        <end position="290"/>
    </location>
</feature>
<evidence type="ECO:0000256" key="4">
    <source>
        <dbReference type="ARBA" id="ARBA00022692"/>
    </source>
</evidence>
<dbReference type="Pfam" id="PF07690">
    <property type="entry name" value="MFS_1"/>
    <property type="match status" value="1"/>
</dbReference>
<dbReference type="RefSeq" id="WP_058264905.1">
    <property type="nucleotide sequence ID" value="NZ_FMYN01000001.1"/>
</dbReference>
<dbReference type="SUPFAM" id="SSF103473">
    <property type="entry name" value="MFS general substrate transporter"/>
    <property type="match status" value="1"/>
</dbReference>
<feature type="domain" description="Major facilitator superfamily (MFS) profile" evidence="8">
    <location>
        <begin position="208"/>
        <end position="403"/>
    </location>
</feature>
<feature type="transmembrane region" description="Helical" evidence="7">
    <location>
        <begin position="206"/>
        <end position="225"/>
    </location>
</feature>
<dbReference type="Gene3D" id="1.20.1250.20">
    <property type="entry name" value="MFS general substrate transporter like domains"/>
    <property type="match status" value="2"/>
</dbReference>
<evidence type="ECO:0000313" key="9">
    <source>
        <dbReference type="EMBL" id="KSU50868.1"/>
    </source>
</evidence>
<dbReference type="AlphaFoldDB" id="A0A0V8GKS5"/>
<evidence type="ECO:0000256" key="2">
    <source>
        <dbReference type="ARBA" id="ARBA00022448"/>
    </source>
</evidence>
<keyword evidence="3" id="KW-1003">Cell membrane</keyword>
<dbReference type="PANTHER" id="PTHR43266">
    <property type="entry name" value="MACROLIDE-EFFLUX PROTEIN"/>
    <property type="match status" value="1"/>
</dbReference>
<reference evidence="9 10" key="1">
    <citation type="journal article" date="2015" name="Int. J. Syst. Evol. Microbiol.">
        <title>Exiguobacterium enclense sp. nov., isolated from sediment.</title>
        <authorList>
            <person name="Dastager S.G."/>
            <person name="Mawlankar R."/>
            <person name="Sonalkar V.V."/>
            <person name="Thorat M.N."/>
            <person name="Mual P."/>
            <person name="Verma A."/>
            <person name="Krishnamurthi S."/>
            <person name="Tang S.K."/>
            <person name="Li W.J."/>
        </authorList>
    </citation>
    <scope>NUCLEOTIDE SEQUENCE [LARGE SCALE GENOMIC DNA]</scope>
    <source>
        <strain evidence="9 10">NIO-1109</strain>
    </source>
</reference>
<gene>
    <name evidence="9" type="ORF">AS033_05670</name>
</gene>
<evidence type="ECO:0000256" key="3">
    <source>
        <dbReference type="ARBA" id="ARBA00022475"/>
    </source>
</evidence>
<feature type="transmembrane region" description="Helical" evidence="7">
    <location>
        <begin position="132"/>
        <end position="151"/>
    </location>
</feature>
<evidence type="ECO:0000256" key="6">
    <source>
        <dbReference type="ARBA" id="ARBA00023136"/>
    </source>
</evidence>
<comment type="caution">
    <text evidence="9">The sequence shown here is derived from an EMBL/GenBank/DDBJ whole genome shotgun (WGS) entry which is preliminary data.</text>
</comment>
<keyword evidence="2" id="KW-0813">Transport</keyword>
<dbReference type="InterPro" id="IPR036259">
    <property type="entry name" value="MFS_trans_sf"/>
</dbReference>
<dbReference type="GO" id="GO:0005886">
    <property type="term" value="C:plasma membrane"/>
    <property type="evidence" value="ECO:0007669"/>
    <property type="project" value="UniProtKB-SubCell"/>
</dbReference>
<proteinExistence type="predicted"/>
<organism evidence="9 10">
    <name type="scientific">Exiguobacterium indicum</name>
    <dbReference type="NCBI Taxonomy" id="296995"/>
    <lineage>
        <taxon>Bacteria</taxon>
        <taxon>Bacillati</taxon>
        <taxon>Bacillota</taxon>
        <taxon>Bacilli</taxon>
        <taxon>Bacillales</taxon>
        <taxon>Bacillales Family XII. Incertae Sedis</taxon>
        <taxon>Exiguobacterium</taxon>
    </lineage>
</organism>
<evidence type="ECO:0000259" key="8">
    <source>
        <dbReference type="PROSITE" id="PS50850"/>
    </source>
</evidence>
<evidence type="ECO:0000256" key="7">
    <source>
        <dbReference type="SAM" id="Phobius"/>
    </source>
</evidence>
<feature type="transmembrane region" description="Helical" evidence="7">
    <location>
        <begin position="361"/>
        <end position="385"/>
    </location>
</feature>
<dbReference type="OrthoDB" id="2156306at2"/>
<dbReference type="EMBL" id="LNQL01000001">
    <property type="protein sequence ID" value="KSU50868.1"/>
    <property type="molecule type" value="Genomic_DNA"/>
</dbReference>
<dbReference type="GO" id="GO:0022857">
    <property type="term" value="F:transmembrane transporter activity"/>
    <property type="evidence" value="ECO:0007669"/>
    <property type="project" value="InterPro"/>
</dbReference>
<feature type="transmembrane region" description="Helical" evidence="7">
    <location>
        <begin position="245"/>
        <end position="263"/>
    </location>
</feature>
<comment type="subcellular location">
    <subcellularLocation>
        <location evidence="1">Cell membrane</location>
        <topology evidence="1">Multi-pass membrane protein</topology>
    </subcellularLocation>
</comment>
<keyword evidence="6 7" id="KW-0472">Membrane</keyword>
<feature type="transmembrane region" description="Helical" evidence="7">
    <location>
        <begin position="75"/>
        <end position="95"/>
    </location>
</feature>
<evidence type="ECO:0000313" key="10">
    <source>
        <dbReference type="Proteomes" id="UP000053797"/>
    </source>
</evidence>
<feature type="transmembrane region" description="Helical" evidence="7">
    <location>
        <begin position="36"/>
        <end position="54"/>
    </location>
</feature>
<feature type="transmembrane region" description="Helical" evidence="7">
    <location>
        <begin position="296"/>
        <end position="320"/>
    </location>
</feature>
<feature type="transmembrane region" description="Helical" evidence="7">
    <location>
        <begin position="7"/>
        <end position="30"/>
    </location>
</feature>
<dbReference type="Proteomes" id="UP000053797">
    <property type="component" value="Unassembled WGS sequence"/>
</dbReference>
<dbReference type="CDD" id="cd06173">
    <property type="entry name" value="MFS_MefA_like"/>
    <property type="match status" value="1"/>
</dbReference>
<dbReference type="InterPro" id="IPR020846">
    <property type="entry name" value="MFS_dom"/>
</dbReference>
<keyword evidence="4 7" id="KW-0812">Transmembrane</keyword>
<sequence length="403" mass="44179">MSSRERTLLSALGISQFGDFIYLVAINVYIYRLTGSASAVAALWIISPVVSLVIKSFAGSWVDRSDLRQLLIQTDLLRAFLIGIMPFLPLSLLYIDLIALAIIKAVVEPATLTYITTLVPQNDRASFNAYRSLITSGAFLIGPALAGGLLYVASADIAIWLNAFSFLGSAVLLMRLPRFTASVERGMRLQDIISDWRLVYQFSKSARYVTGLYILAMLMMIATLALDTQEVVFLQRSIGLSETDYGLLMSLTGIGSVAGSWVVARYAKTLSIRTMLTIGYVFVAVGYMLYANANSFSIVCTGFLLLGSFHAFSGTGFLTFQQTNIPLHLMGRFTSLYGVGVSLLQILAIVAIGLLGDIWSIRFSTILFAGLLVIVTICFLGLVLLPRKQQYFATNEINEERHA</sequence>
<dbReference type="PANTHER" id="PTHR43266:SF2">
    <property type="entry name" value="MAJOR FACILITATOR SUPERFAMILY (MFS) PROFILE DOMAIN-CONTAINING PROTEIN"/>
    <property type="match status" value="1"/>
</dbReference>
<protein>
    <recommendedName>
        <fullName evidence="8">Major facilitator superfamily (MFS) profile domain-containing protein</fullName>
    </recommendedName>
</protein>
<name>A0A0V8GKS5_9BACL</name>
<accession>A0A0V8GKS5</accession>
<feature type="transmembrane region" description="Helical" evidence="7">
    <location>
        <begin position="332"/>
        <end position="355"/>
    </location>
</feature>